<organism evidence="2 3">
    <name type="scientific">Blastopirellula marina</name>
    <dbReference type="NCBI Taxonomy" id="124"/>
    <lineage>
        <taxon>Bacteria</taxon>
        <taxon>Pseudomonadati</taxon>
        <taxon>Planctomycetota</taxon>
        <taxon>Planctomycetia</taxon>
        <taxon>Pirellulales</taxon>
        <taxon>Pirellulaceae</taxon>
        <taxon>Blastopirellula</taxon>
    </lineage>
</organism>
<reference evidence="2 3" key="1">
    <citation type="submission" date="2018-02" db="EMBL/GenBank/DDBJ databases">
        <title>Comparative genomes isolates from brazilian mangrove.</title>
        <authorList>
            <person name="Araujo J.E."/>
            <person name="Taketani R.G."/>
            <person name="Silva M.C.P."/>
            <person name="Loureco M.V."/>
            <person name="Andreote F.D."/>
        </authorList>
    </citation>
    <scope>NUCLEOTIDE SEQUENCE [LARGE SCALE GENOMIC DNA]</scope>
    <source>
        <strain evidence="2 3">NAP PRIS-MGV</strain>
    </source>
</reference>
<evidence type="ECO:0000256" key="1">
    <source>
        <dbReference type="SAM" id="Phobius"/>
    </source>
</evidence>
<gene>
    <name evidence="2" type="ORF">C5Y98_28690</name>
</gene>
<evidence type="ECO:0000313" key="3">
    <source>
        <dbReference type="Proteomes" id="UP000239388"/>
    </source>
</evidence>
<keyword evidence="1" id="KW-0472">Membrane</keyword>
<accession>A0A2S8F4Y3</accession>
<evidence type="ECO:0000313" key="2">
    <source>
        <dbReference type="EMBL" id="PQO27218.1"/>
    </source>
</evidence>
<name>A0A2S8F4Y3_9BACT</name>
<keyword evidence="1" id="KW-1133">Transmembrane helix</keyword>
<protein>
    <submittedName>
        <fullName evidence="2">Uncharacterized protein</fullName>
    </submittedName>
</protein>
<sequence length="61" mass="6785">MWPAWPIPISSHGWVKFLMDGHAKPQNAGTVAMPVELLHAWLGVAFVATWAMIGQVTMERN</sequence>
<feature type="transmembrane region" description="Helical" evidence="1">
    <location>
        <begin position="38"/>
        <end position="58"/>
    </location>
</feature>
<comment type="caution">
    <text evidence="2">The sequence shown here is derived from an EMBL/GenBank/DDBJ whole genome shotgun (WGS) entry which is preliminary data.</text>
</comment>
<dbReference type="AlphaFoldDB" id="A0A2S8F4Y3"/>
<dbReference type="EMBL" id="PUIB01000028">
    <property type="protein sequence ID" value="PQO27218.1"/>
    <property type="molecule type" value="Genomic_DNA"/>
</dbReference>
<keyword evidence="1" id="KW-0812">Transmembrane</keyword>
<dbReference type="Proteomes" id="UP000239388">
    <property type="component" value="Unassembled WGS sequence"/>
</dbReference>
<proteinExistence type="predicted"/>